<proteinExistence type="predicted"/>
<keyword evidence="1" id="KW-0175">Coiled coil</keyword>
<protein>
    <submittedName>
        <fullName evidence="2">Uncharacterized protein</fullName>
    </submittedName>
</protein>
<dbReference type="Proteomes" id="UP000222204">
    <property type="component" value="Segment"/>
</dbReference>
<evidence type="ECO:0000313" key="3">
    <source>
        <dbReference type="Proteomes" id="UP000222204"/>
    </source>
</evidence>
<gene>
    <name evidence="2" type="ORF">BEACHBUM_11</name>
</gene>
<evidence type="ECO:0000256" key="1">
    <source>
        <dbReference type="SAM" id="Coils"/>
    </source>
</evidence>
<organism evidence="2 3">
    <name type="scientific">Bacillus phage BeachBum</name>
    <dbReference type="NCBI Taxonomy" id="1983461"/>
    <lineage>
        <taxon>Viruses</taxon>
        <taxon>Duplodnaviria</taxon>
        <taxon>Heunggongvirae</taxon>
        <taxon>Uroviricota</taxon>
        <taxon>Caudoviricetes</taxon>
        <taxon>Salasmaviridae</taxon>
        <taxon>Harambevirus</taxon>
        <taxon>Harambevirus beachbum</taxon>
    </lineage>
</organism>
<evidence type="ECO:0000313" key="2">
    <source>
        <dbReference type="EMBL" id="ARQ95219.1"/>
    </source>
</evidence>
<keyword evidence="3" id="KW-1185">Reference proteome</keyword>
<name>A0A1X9SGP4_9CAUD</name>
<dbReference type="EMBL" id="KY921761">
    <property type="protein sequence ID" value="ARQ95219.1"/>
    <property type="molecule type" value="Genomic_DNA"/>
</dbReference>
<feature type="coiled-coil region" evidence="1">
    <location>
        <begin position="60"/>
        <end position="115"/>
    </location>
</feature>
<sequence>MKEIIALQTHVNEDAKELQRMVERLQGYVSSMQTVNNLVDDTYTKLVDERDNTNKLLNELSTSQTQCMKYKNRADTLEAELQRKDEEIRTAERKHALTTKRNRELEEEIKRLRLRMIAEGI</sequence>
<reference evidence="2 3" key="1">
    <citation type="submission" date="2017-04" db="EMBL/GenBank/DDBJ databases">
        <authorList>
            <person name="Afonso C.L."/>
            <person name="Miller P.J."/>
            <person name="Scott M.A."/>
            <person name="Spackman E."/>
            <person name="Goraichik I."/>
            <person name="Dimitrov K.M."/>
            <person name="Suarez D.L."/>
            <person name="Swayne D.E."/>
        </authorList>
    </citation>
    <scope>NUCLEOTIDE SEQUENCE [LARGE SCALE GENOMIC DNA]</scope>
</reference>
<accession>A0A1X9SGP4</accession>
<dbReference type="SUPFAM" id="SSF144284">
    <property type="entry name" value="Sec2 N-terminal region"/>
    <property type="match status" value="1"/>
</dbReference>